<dbReference type="AlphaFoldDB" id="A0A4R8L7W4"/>
<feature type="chain" id="PRO_5038369824" evidence="1">
    <location>
        <begin position="23"/>
        <end position="370"/>
    </location>
</feature>
<feature type="signal peptide" evidence="1">
    <location>
        <begin position="1"/>
        <end position="22"/>
    </location>
</feature>
<organism evidence="2 3">
    <name type="scientific">Alicyclobacillus sacchari</name>
    <dbReference type="NCBI Taxonomy" id="392010"/>
    <lineage>
        <taxon>Bacteria</taxon>
        <taxon>Bacillati</taxon>
        <taxon>Bacillota</taxon>
        <taxon>Bacilli</taxon>
        <taxon>Bacillales</taxon>
        <taxon>Alicyclobacillaceae</taxon>
        <taxon>Alicyclobacillus</taxon>
    </lineage>
</organism>
<comment type="caution">
    <text evidence="2">The sequence shown here is derived from an EMBL/GenBank/DDBJ whole genome shotgun (WGS) entry which is preliminary data.</text>
</comment>
<protein>
    <submittedName>
        <fullName evidence="2">Uncharacterized protein</fullName>
    </submittedName>
</protein>
<dbReference type="Proteomes" id="UP000294581">
    <property type="component" value="Unassembled WGS sequence"/>
</dbReference>
<accession>A0A4R8L7W4</accession>
<keyword evidence="3" id="KW-1185">Reference proteome</keyword>
<proteinExistence type="predicted"/>
<keyword evidence="1" id="KW-0732">Signal</keyword>
<dbReference type="SUPFAM" id="SSF69304">
    <property type="entry name" value="Tricorn protease N-terminal domain"/>
    <property type="match status" value="1"/>
</dbReference>
<dbReference type="EMBL" id="SORF01000032">
    <property type="protein sequence ID" value="TDY38771.1"/>
    <property type="molecule type" value="Genomic_DNA"/>
</dbReference>
<name>A0A4R8L7W4_9BACL</name>
<dbReference type="PROSITE" id="PS51257">
    <property type="entry name" value="PROKAR_LIPOPROTEIN"/>
    <property type="match status" value="1"/>
</dbReference>
<gene>
    <name evidence="2" type="ORF">C7445_1324</name>
</gene>
<dbReference type="RefSeq" id="WP_134161275.1">
    <property type="nucleotide sequence ID" value="NZ_SORF01000032.1"/>
</dbReference>
<evidence type="ECO:0000313" key="2">
    <source>
        <dbReference type="EMBL" id="TDY38771.1"/>
    </source>
</evidence>
<evidence type="ECO:0000256" key="1">
    <source>
        <dbReference type="SAM" id="SignalP"/>
    </source>
</evidence>
<evidence type="ECO:0000313" key="3">
    <source>
        <dbReference type="Proteomes" id="UP000294581"/>
    </source>
</evidence>
<dbReference type="OrthoDB" id="2373315at2"/>
<sequence length="370" mass="41418">MKKRLVCLIGMLSSAIILVSGCGPQASTRVESSQDVKPTIGKIHHGSSEFQPIQYNKKLGLLGTTPGVLPNEVPKGYPSFPQTNDNYQPGRVVVLKTNTYLPQMDPEFGYQPSYLYSSGNWLCWIYLSMGIGPDDGERVYAYNVSTKKEFQVWAPPKDSNEQLMEVHLLGNDLFLGLQGSSGNTVNTKVVEVKLDTKRQTVLFSEQGQQDHNVIEDFAVWNNKIALIYTPATHFMGESSLTSRGEPYSIVMYRLNGGKIRNLYSGYNINSFDFCSGKDGFIWSSKTSGVKYYDISKGEVLSVSRDSSYVYADDSVILWRGINDSKKGLFSTNTDKMIPFPVEERNSVPELLGDMIIFRHSGSKYDWAYIS</sequence>
<reference evidence="2 3" key="1">
    <citation type="submission" date="2019-03" db="EMBL/GenBank/DDBJ databases">
        <title>Genomic Encyclopedia of Type Strains, Phase IV (KMG-IV): sequencing the most valuable type-strain genomes for metagenomic binning, comparative biology and taxonomic classification.</title>
        <authorList>
            <person name="Goeker M."/>
        </authorList>
    </citation>
    <scope>NUCLEOTIDE SEQUENCE [LARGE SCALE GENOMIC DNA]</scope>
    <source>
        <strain evidence="2 3">DSM 17974</strain>
    </source>
</reference>